<evidence type="ECO:0000256" key="4">
    <source>
        <dbReference type="ARBA" id="ARBA00022989"/>
    </source>
</evidence>
<feature type="transmembrane region" description="Helical" evidence="6">
    <location>
        <begin position="346"/>
        <end position="362"/>
    </location>
</feature>
<keyword evidence="4 6" id="KW-1133">Transmembrane helix</keyword>
<evidence type="ECO:0000259" key="7">
    <source>
        <dbReference type="PROSITE" id="PS50850"/>
    </source>
</evidence>
<dbReference type="Pfam" id="PF07690">
    <property type="entry name" value="MFS_1"/>
    <property type="match status" value="1"/>
</dbReference>
<evidence type="ECO:0000313" key="8">
    <source>
        <dbReference type="EMBL" id="TWB07144.1"/>
    </source>
</evidence>
<dbReference type="InterPro" id="IPR020846">
    <property type="entry name" value="MFS_dom"/>
</dbReference>
<dbReference type="InterPro" id="IPR011701">
    <property type="entry name" value="MFS"/>
</dbReference>
<accession>A0A560ECS8</accession>
<feature type="transmembrane region" description="Helical" evidence="6">
    <location>
        <begin position="320"/>
        <end position="339"/>
    </location>
</feature>
<feature type="transmembrane region" description="Helical" evidence="6">
    <location>
        <begin position="114"/>
        <end position="137"/>
    </location>
</feature>
<reference evidence="8 9" key="1">
    <citation type="submission" date="2019-06" db="EMBL/GenBank/DDBJ databases">
        <title>Genomic Encyclopedia of Type Strains, Phase IV (KMG-V): Genome sequencing to study the core and pangenomes of soil and plant-associated prokaryotes.</title>
        <authorList>
            <person name="Whitman W."/>
        </authorList>
    </citation>
    <scope>NUCLEOTIDE SEQUENCE [LARGE SCALE GENOMIC DNA]</scope>
    <source>
        <strain evidence="8 9">BR 510</strain>
    </source>
</reference>
<feature type="transmembrane region" description="Helical" evidence="6">
    <location>
        <begin position="242"/>
        <end position="260"/>
    </location>
</feature>
<feature type="domain" description="Major facilitator superfamily (MFS) profile" evidence="7">
    <location>
        <begin position="24"/>
        <end position="462"/>
    </location>
</feature>
<dbReference type="InterPro" id="IPR036259">
    <property type="entry name" value="MFS_trans_sf"/>
</dbReference>
<name>A0A560ECS8_9BRAD</name>
<feature type="transmembrane region" description="Helical" evidence="6">
    <location>
        <begin position="490"/>
        <end position="514"/>
    </location>
</feature>
<keyword evidence="2" id="KW-0813">Transport</keyword>
<protein>
    <submittedName>
        <fullName evidence="8">DHA2 family multidrug resistance protein</fullName>
    </submittedName>
</protein>
<feature type="transmembrane region" description="Helical" evidence="6">
    <location>
        <begin position="210"/>
        <end position="230"/>
    </location>
</feature>
<sequence length="542" mass="58585">MAENDDARRGPVSRGGIAPQPLFAVAAVLLGSFLTNVDSRLTTVGLPDLRGAFSLSFDEGAWLSTAGIGSQILIAPAVPWLATVFGLRRVLGIPSLIYAVISLIVPLVHDYTTLIALSVVHGLLLGTFVPATLMIIFRNLPMRWWLPAIALYSIRVGFAFDTSSSLVGFYVDHLGWQWVYWQSVVIAPLMGLMVYLGTPSEAVNRALLREADWGGMLLLGTSVSMIYAGLDQGNRLDWLGNGTVMALLIGGAVLFAGFLINESLVRQPWAHVDVLFSRNIGLGLVLILLYTLTSLSNSSLVPNFLGTVGLLRPEQSGLLLLTWGALPMFVLVPLSIWLLRHFDTRTVTVLGFACFAAANLWGTQLTHVWAREDFIGIVVLQAIGQSLTLLPLIITLLSNSDPSRATSFAAYIQIMRLGGAEIGVALMGTWLRVREQVHSFYIGQNLAVGDVDVVLMLKRLADHFVPHGAGSAQARAVGTLAGLVQREANVLAYIDGFWLCFWLAISALGFIALITRAPPGPFTPAPFGFAKMLLRKCGVRVA</sequence>
<comment type="subcellular location">
    <subcellularLocation>
        <location evidence="1">Membrane</location>
        <topology evidence="1">Multi-pass membrane protein</topology>
    </subcellularLocation>
</comment>
<feature type="transmembrane region" description="Helical" evidence="6">
    <location>
        <begin position="21"/>
        <end position="41"/>
    </location>
</feature>
<dbReference type="Gene3D" id="1.20.1250.20">
    <property type="entry name" value="MFS general substrate transporter like domains"/>
    <property type="match status" value="1"/>
</dbReference>
<dbReference type="OrthoDB" id="9812221at2"/>
<feature type="transmembrane region" description="Helical" evidence="6">
    <location>
        <begin position="61"/>
        <end position="83"/>
    </location>
</feature>
<dbReference type="RefSeq" id="WP_063685464.1">
    <property type="nucleotide sequence ID" value="NZ_LVEM01000002.1"/>
</dbReference>
<evidence type="ECO:0000313" key="9">
    <source>
        <dbReference type="Proteomes" id="UP000319949"/>
    </source>
</evidence>
<organism evidence="8 9">
    <name type="scientific">Bradyrhizobium stylosanthis</name>
    <dbReference type="NCBI Taxonomy" id="1803665"/>
    <lineage>
        <taxon>Bacteria</taxon>
        <taxon>Pseudomonadati</taxon>
        <taxon>Pseudomonadota</taxon>
        <taxon>Alphaproteobacteria</taxon>
        <taxon>Hyphomicrobiales</taxon>
        <taxon>Nitrobacteraceae</taxon>
        <taxon>Bradyrhizobium</taxon>
    </lineage>
</organism>
<dbReference type="STRING" id="1803665.GCA_001641335_02953"/>
<feature type="transmembrane region" description="Helical" evidence="6">
    <location>
        <begin position="280"/>
        <end position="300"/>
    </location>
</feature>
<dbReference type="GO" id="GO:0016020">
    <property type="term" value="C:membrane"/>
    <property type="evidence" value="ECO:0007669"/>
    <property type="project" value="UniProtKB-SubCell"/>
</dbReference>
<keyword evidence="5 6" id="KW-0472">Membrane</keyword>
<dbReference type="SUPFAM" id="SSF103473">
    <property type="entry name" value="MFS general substrate transporter"/>
    <property type="match status" value="1"/>
</dbReference>
<evidence type="ECO:0000256" key="3">
    <source>
        <dbReference type="ARBA" id="ARBA00022692"/>
    </source>
</evidence>
<dbReference type="PANTHER" id="PTHR42718">
    <property type="entry name" value="MAJOR FACILITATOR SUPERFAMILY MULTIDRUG TRANSPORTER MFSC"/>
    <property type="match status" value="1"/>
</dbReference>
<feature type="transmembrane region" description="Helical" evidence="6">
    <location>
        <begin position="374"/>
        <end position="396"/>
    </location>
</feature>
<dbReference type="PROSITE" id="PS50850">
    <property type="entry name" value="MFS"/>
    <property type="match status" value="1"/>
</dbReference>
<evidence type="ECO:0000256" key="1">
    <source>
        <dbReference type="ARBA" id="ARBA00004141"/>
    </source>
</evidence>
<dbReference type="EMBL" id="VITK01000001">
    <property type="protein sequence ID" value="TWB07144.1"/>
    <property type="molecule type" value="Genomic_DNA"/>
</dbReference>
<feature type="transmembrane region" description="Helical" evidence="6">
    <location>
        <begin position="90"/>
        <end position="108"/>
    </location>
</feature>
<dbReference type="AlphaFoldDB" id="A0A560ECS8"/>
<proteinExistence type="predicted"/>
<evidence type="ECO:0000256" key="2">
    <source>
        <dbReference type="ARBA" id="ARBA00022448"/>
    </source>
</evidence>
<dbReference type="PANTHER" id="PTHR42718:SF9">
    <property type="entry name" value="MAJOR FACILITATOR SUPERFAMILY MULTIDRUG TRANSPORTER MFSC"/>
    <property type="match status" value="1"/>
</dbReference>
<feature type="transmembrane region" description="Helical" evidence="6">
    <location>
        <begin position="144"/>
        <end position="160"/>
    </location>
</feature>
<evidence type="ECO:0000256" key="6">
    <source>
        <dbReference type="SAM" id="Phobius"/>
    </source>
</evidence>
<dbReference type="GO" id="GO:0022857">
    <property type="term" value="F:transmembrane transporter activity"/>
    <property type="evidence" value="ECO:0007669"/>
    <property type="project" value="InterPro"/>
</dbReference>
<keyword evidence="9" id="KW-1185">Reference proteome</keyword>
<comment type="caution">
    <text evidence="8">The sequence shown here is derived from an EMBL/GenBank/DDBJ whole genome shotgun (WGS) entry which is preliminary data.</text>
</comment>
<feature type="transmembrane region" description="Helical" evidence="6">
    <location>
        <begin position="180"/>
        <end position="198"/>
    </location>
</feature>
<keyword evidence="3 6" id="KW-0812">Transmembrane</keyword>
<dbReference type="Proteomes" id="UP000319949">
    <property type="component" value="Unassembled WGS sequence"/>
</dbReference>
<evidence type="ECO:0000256" key="5">
    <source>
        <dbReference type="ARBA" id="ARBA00023136"/>
    </source>
</evidence>
<gene>
    <name evidence="8" type="ORF">FBZ96_101962</name>
</gene>